<evidence type="ECO:0000256" key="3">
    <source>
        <dbReference type="ARBA" id="ARBA00023274"/>
    </source>
</evidence>
<dbReference type="PANTHER" id="PTHR11278:SF0">
    <property type="entry name" value="SMALL RIBOSOMAL SUBUNIT PROTEIN ES7"/>
    <property type="match status" value="1"/>
</dbReference>
<dbReference type="WBParaSite" id="scf7180000423147.g10317">
    <property type="protein sequence ID" value="scf7180000423147.g10317"/>
    <property type="gene ID" value="scf7180000423147.g10317"/>
</dbReference>
<name>A0A915P749_9BILA</name>
<dbReference type="GO" id="GO:0022627">
    <property type="term" value="C:cytosolic small ribosomal subunit"/>
    <property type="evidence" value="ECO:0007669"/>
    <property type="project" value="TreeGrafter"/>
</dbReference>
<feature type="region of interest" description="Disordered" evidence="6">
    <location>
        <begin position="106"/>
        <end position="125"/>
    </location>
</feature>
<evidence type="ECO:0000256" key="5">
    <source>
        <dbReference type="RuleBase" id="RU003515"/>
    </source>
</evidence>
<dbReference type="PANTHER" id="PTHR11278">
    <property type="entry name" value="40S RIBOSOMAL PROTEIN S7"/>
    <property type="match status" value="1"/>
</dbReference>
<keyword evidence="5" id="KW-0378">Hydrolase</keyword>
<dbReference type="GO" id="GO:0006412">
    <property type="term" value="P:translation"/>
    <property type="evidence" value="ECO:0007669"/>
    <property type="project" value="InterPro"/>
</dbReference>
<dbReference type="InterPro" id="IPR012337">
    <property type="entry name" value="RNaseH-like_sf"/>
</dbReference>
<evidence type="ECO:0000256" key="4">
    <source>
        <dbReference type="PROSITE-ProRule" id="PRU01319"/>
    </source>
</evidence>
<reference evidence="9" key="1">
    <citation type="submission" date="2022-11" db="UniProtKB">
        <authorList>
            <consortium name="WormBaseParasite"/>
        </authorList>
    </citation>
    <scope>IDENTIFICATION</scope>
</reference>
<dbReference type="GO" id="GO:0006364">
    <property type="term" value="P:rRNA processing"/>
    <property type="evidence" value="ECO:0007669"/>
    <property type="project" value="TreeGrafter"/>
</dbReference>
<dbReference type="InterPro" id="IPR024567">
    <property type="entry name" value="RNase_HII/HIII_dom"/>
</dbReference>
<accession>A0A915P749</accession>
<dbReference type="InterPro" id="IPR000554">
    <property type="entry name" value="Ribosomal_eS7"/>
</dbReference>
<evidence type="ECO:0000313" key="9">
    <source>
        <dbReference type="WBParaSite" id="scf7180000423147.g10317"/>
    </source>
</evidence>
<evidence type="ECO:0000256" key="6">
    <source>
        <dbReference type="SAM" id="MobiDB-lite"/>
    </source>
</evidence>
<sequence>MVATFEKLVKTDGKAPDDLEKQVATAITELSQTNGEIKNQLSELYFVGAQVSIRVWQQEVYPDLDSCSTVARLSENPSKVGKRVGEENEWLSYYLHCKGLSRRRILQKPQRGKNRKPLGQKRPRSRTLTAVHEAILQDVVFPAEVVGKRTRVKLDGKQIIKVHLDKAQQTTVEHKVDTFSYLYKRLTGKEVYYEKQMGREAFLDFEAIDADNFLNFNTGAPCILGIDEAGRGSVLGPMVYGCAIVPADKMEDLKSLGVNDSKILSRSQREKVITKMEASEFVTYSLRIVHPRTISAQMQRRTRLSLNEISHNCIIGLIQHALQRICIQE</sequence>
<comment type="similarity">
    <text evidence="1">Belongs to the eukaryotic ribosomal protein eS7 family.</text>
</comment>
<dbReference type="EC" id="3.1.26.4" evidence="5"/>
<dbReference type="AlphaFoldDB" id="A0A915P749"/>
<dbReference type="SUPFAM" id="SSF53098">
    <property type="entry name" value="Ribonuclease H-like"/>
    <property type="match status" value="1"/>
</dbReference>
<comment type="similarity">
    <text evidence="5">Belongs to the RNase HII family.</text>
</comment>
<keyword evidence="5" id="KW-0255">Endonuclease</keyword>
<evidence type="ECO:0000259" key="7">
    <source>
        <dbReference type="PROSITE" id="PS51975"/>
    </source>
</evidence>
<dbReference type="Pfam" id="PF01251">
    <property type="entry name" value="Ribosomal_S7e"/>
    <property type="match status" value="1"/>
</dbReference>
<comment type="catalytic activity">
    <reaction evidence="5">
        <text>Endonucleolytic cleavage to 5'-phosphomonoester.</text>
        <dbReference type="EC" id="3.1.26.4"/>
    </reaction>
</comment>
<keyword evidence="5" id="KW-0540">Nuclease</keyword>
<evidence type="ECO:0000256" key="1">
    <source>
        <dbReference type="ARBA" id="ARBA00007820"/>
    </source>
</evidence>
<dbReference type="PROSITE" id="PS51975">
    <property type="entry name" value="RNASE_H_2"/>
    <property type="match status" value="1"/>
</dbReference>
<comment type="function">
    <text evidence="5">Endonuclease that specifically degrades the RNA of RNA-DNA hybrids.</text>
</comment>
<dbReference type="GO" id="GO:0030686">
    <property type="term" value="C:90S preribosome"/>
    <property type="evidence" value="ECO:0007669"/>
    <property type="project" value="TreeGrafter"/>
</dbReference>
<protein>
    <recommendedName>
        <fullName evidence="5">Ribonuclease</fullName>
        <ecNumber evidence="5">3.1.26.4</ecNumber>
    </recommendedName>
</protein>
<evidence type="ECO:0000313" key="8">
    <source>
        <dbReference type="Proteomes" id="UP000887560"/>
    </source>
</evidence>
<organism evidence="8 9">
    <name type="scientific">Meloidogyne floridensis</name>
    <dbReference type="NCBI Taxonomy" id="298350"/>
    <lineage>
        <taxon>Eukaryota</taxon>
        <taxon>Metazoa</taxon>
        <taxon>Ecdysozoa</taxon>
        <taxon>Nematoda</taxon>
        <taxon>Chromadorea</taxon>
        <taxon>Rhabditida</taxon>
        <taxon>Tylenchina</taxon>
        <taxon>Tylenchomorpha</taxon>
        <taxon>Tylenchoidea</taxon>
        <taxon>Meloidogynidae</taxon>
        <taxon>Meloidogyninae</taxon>
        <taxon>Meloidogyne</taxon>
    </lineage>
</organism>
<feature type="domain" description="RNase H type-2" evidence="7">
    <location>
        <begin position="221"/>
        <end position="329"/>
    </location>
</feature>
<evidence type="ECO:0000256" key="2">
    <source>
        <dbReference type="ARBA" id="ARBA00022980"/>
    </source>
</evidence>
<dbReference type="GO" id="GO:0003735">
    <property type="term" value="F:structural constituent of ribosome"/>
    <property type="evidence" value="ECO:0007669"/>
    <property type="project" value="InterPro"/>
</dbReference>
<dbReference type="GO" id="GO:0032040">
    <property type="term" value="C:small-subunit processome"/>
    <property type="evidence" value="ECO:0007669"/>
    <property type="project" value="TreeGrafter"/>
</dbReference>
<dbReference type="Gene3D" id="3.30.420.10">
    <property type="entry name" value="Ribonuclease H-like superfamily/Ribonuclease H"/>
    <property type="match status" value="1"/>
</dbReference>
<keyword evidence="3" id="KW-0687">Ribonucleoprotein</keyword>
<dbReference type="GO" id="GO:0042274">
    <property type="term" value="P:ribosomal small subunit biogenesis"/>
    <property type="evidence" value="ECO:0007669"/>
    <property type="project" value="TreeGrafter"/>
</dbReference>
<proteinExistence type="inferred from homology"/>
<dbReference type="InterPro" id="IPR036397">
    <property type="entry name" value="RNaseH_sf"/>
</dbReference>
<dbReference type="Proteomes" id="UP000887560">
    <property type="component" value="Unplaced"/>
</dbReference>
<comment type="caution">
    <text evidence="4">Lacks conserved residue(s) required for the propagation of feature annotation.</text>
</comment>
<keyword evidence="2" id="KW-0689">Ribosomal protein</keyword>
<dbReference type="GO" id="GO:0004523">
    <property type="term" value="F:RNA-DNA hybrid ribonuclease activity"/>
    <property type="evidence" value="ECO:0007669"/>
    <property type="project" value="UniProtKB-EC"/>
</dbReference>
<dbReference type="GO" id="GO:0003723">
    <property type="term" value="F:RNA binding"/>
    <property type="evidence" value="ECO:0007669"/>
    <property type="project" value="UniProtKB-UniRule"/>
</dbReference>
<keyword evidence="8" id="KW-1185">Reference proteome</keyword>
<dbReference type="Pfam" id="PF01351">
    <property type="entry name" value="RNase_HII"/>
    <property type="match status" value="1"/>
</dbReference>